<dbReference type="Gene3D" id="3.40.50.12780">
    <property type="entry name" value="N-terminal domain of ligase-like"/>
    <property type="match status" value="1"/>
</dbReference>
<dbReference type="Pfam" id="PF00501">
    <property type="entry name" value="AMP-binding"/>
    <property type="match status" value="1"/>
</dbReference>
<feature type="domain" description="AMP-dependent synthetase/ligase" evidence="8">
    <location>
        <begin position="36"/>
        <end position="413"/>
    </location>
</feature>
<dbReference type="RefSeq" id="WP_088441596.1">
    <property type="nucleotide sequence ID" value="NZ_BMMC01000009.1"/>
</dbReference>
<keyword evidence="2" id="KW-0436">Ligase</keyword>
<dbReference type="PROSITE" id="PS00455">
    <property type="entry name" value="AMP_BINDING"/>
    <property type="match status" value="1"/>
</dbReference>
<dbReference type="InterPro" id="IPR025110">
    <property type="entry name" value="AMP-bd_C"/>
</dbReference>
<sequence>MPDASISFKPSSPFHSGLRPSVANYVALSPLSFLPKAATVHPHRTALVHGEKRQSWDETYRRCRRFASALRARGIERGDTVAIIAPNIPAMYEAHFGVPMAGAVLNTLNTRLDAEAIAFQLDHGEARVLLVDSEFGATIARALELVQDKPFVIDIDDAVFEGAGTRTGEIEYEDFLQEGDPDADWLLPGNEWDPISLSYTSGTTGDPKGVVTNHRGAYLNSLSQIVTWSMPPHPVYLWTLPMFHCNGWCFPWAIAASAGVNICLRKVDPPQVLDLIAEHRVTHMCGAPIVYSMLIDAADRAGRSLSERVKGLVAGAAPPTAMIEGAERTGFDISHVYGLTEVYGPASICVKQPEWEALSLEARARLNARQGVASMLQDAMLVLDPETLKPVPADGETVGEIMFRGNITMSGYLKNQTATDAAFAGGWFHTGDLAVTETDGYVRITDRSKDVIISGGENISSVEIEEVLHRHPAISLAAVVAKPDKRWGEVPCAFIELREGMKTDTAALTSFCREHLAGYKVPKHFVFGPIPKTATGKVQKFMLRDAAVAQG</sequence>
<comment type="caution">
    <text evidence="10">The sequence shown here is derived from an EMBL/GenBank/DDBJ whole genome shotgun (WGS) entry which is preliminary data.</text>
</comment>
<dbReference type="SUPFAM" id="SSF56801">
    <property type="entry name" value="Acetyl-CoA synthetase-like"/>
    <property type="match status" value="1"/>
</dbReference>
<evidence type="ECO:0000256" key="1">
    <source>
        <dbReference type="ARBA" id="ARBA00006432"/>
    </source>
</evidence>
<gene>
    <name evidence="10" type="ORF">CDQ92_11590</name>
</gene>
<accession>A0A246JR69</accession>
<name>A0A246JR69_9SPHN</name>
<dbReference type="Proteomes" id="UP000197361">
    <property type="component" value="Unassembled WGS sequence"/>
</dbReference>
<dbReference type="CDD" id="cd12118">
    <property type="entry name" value="ttLC_FACS_AEE21_like"/>
    <property type="match status" value="1"/>
</dbReference>
<dbReference type="EMBL" id="NISK01000003">
    <property type="protein sequence ID" value="OWQ95468.1"/>
    <property type="molecule type" value="Genomic_DNA"/>
</dbReference>
<evidence type="ECO:0000256" key="5">
    <source>
        <dbReference type="ARBA" id="ARBA00051915"/>
    </source>
</evidence>
<dbReference type="OrthoDB" id="9803968at2"/>
<evidence type="ECO:0000259" key="8">
    <source>
        <dbReference type="Pfam" id="PF00501"/>
    </source>
</evidence>
<dbReference type="PANTHER" id="PTHR43859">
    <property type="entry name" value="ACYL-ACTIVATING ENZYME"/>
    <property type="match status" value="1"/>
</dbReference>
<reference evidence="10 11" key="1">
    <citation type="journal article" date="2010" name="Int. J. Syst. Evol. Microbiol.">
        <title>Sphingopyxis bauzanensis sp. nov., a psychrophilic bacterium isolated from soil.</title>
        <authorList>
            <person name="Zhang D.C."/>
            <person name="Liu H.C."/>
            <person name="Xin Y.H."/>
            <person name="Zhou Y.G."/>
            <person name="Schinner F."/>
            <person name="Margesin R."/>
        </authorList>
    </citation>
    <scope>NUCLEOTIDE SEQUENCE [LARGE SCALE GENOMIC DNA]</scope>
    <source>
        <strain evidence="10 11">DSM 22271</strain>
    </source>
</reference>
<evidence type="ECO:0000313" key="10">
    <source>
        <dbReference type="EMBL" id="OWQ95468.1"/>
    </source>
</evidence>
<evidence type="ECO:0000259" key="9">
    <source>
        <dbReference type="Pfam" id="PF13193"/>
    </source>
</evidence>
<dbReference type="Gene3D" id="3.30.300.30">
    <property type="match status" value="1"/>
</dbReference>
<feature type="domain" description="AMP-binding enzyme C-terminal" evidence="9">
    <location>
        <begin position="463"/>
        <end position="537"/>
    </location>
</feature>
<evidence type="ECO:0000313" key="11">
    <source>
        <dbReference type="Proteomes" id="UP000197361"/>
    </source>
</evidence>
<comment type="similarity">
    <text evidence="1">Belongs to the ATP-dependent AMP-binding enzyme family.</text>
</comment>
<dbReference type="Pfam" id="PF13193">
    <property type="entry name" value="AMP-binding_C"/>
    <property type="match status" value="1"/>
</dbReference>
<keyword evidence="3" id="KW-0276">Fatty acid metabolism</keyword>
<organism evidence="10 11">
    <name type="scientific">Sphingopyxis bauzanensis</name>
    <dbReference type="NCBI Taxonomy" id="651663"/>
    <lineage>
        <taxon>Bacteria</taxon>
        <taxon>Pseudomonadati</taxon>
        <taxon>Pseudomonadota</taxon>
        <taxon>Alphaproteobacteria</taxon>
        <taxon>Sphingomonadales</taxon>
        <taxon>Sphingomonadaceae</taxon>
        <taxon>Sphingopyxis</taxon>
    </lineage>
</organism>
<evidence type="ECO:0000256" key="6">
    <source>
        <dbReference type="ARBA" id="ARBA00066616"/>
    </source>
</evidence>
<dbReference type="PANTHER" id="PTHR43859:SF4">
    <property type="entry name" value="BUTANOATE--COA LIGASE AAE1-RELATED"/>
    <property type="match status" value="1"/>
</dbReference>
<dbReference type="NCBIfam" id="NF006020">
    <property type="entry name" value="PRK08162.1"/>
    <property type="match status" value="1"/>
</dbReference>
<dbReference type="GO" id="GO:0006631">
    <property type="term" value="P:fatty acid metabolic process"/>
    <property type="evidence" value="ECO:0007669"/>
    <property type="project" value="UniProtKB-KW"/>
</dbReference>
<keyword evidence="11" id="KW-1185">Reference proteome</keyword>
<evidence type="ECO:0000256" key="4">
    <source>
        <dbReference type="ARBA" id="ARBA00023098"/>
    </source>
</evidence>
<comment type="catalytic activity">
    <reaction evidence="5">
        <text>3-(methylsulfanyl)propanoate + ATP + CoA = 3-(methylsulfanyl)propanoyl-CoA + AMP + diphosphate</text>
        <dbReference type="Rhea" id="RHEA:43052"/>
        <dbReference type="ChEBI" id="CHEBI:30616"/>
        <dbReference type="ChEBI" id="CHEBI:33019"/>
        <dbReference type="ChEBI" id="CHEBI:49016"/>
        <dbReference type="ChEBI" id="CHEBI:57287"/>
        <dbReference type="ChEBI" id="CHEBI:82815"/>
        <dbReference type="ChEBI" id="CHEBI:456215"/>
        <dbReference type="EC" id="6.2.1.44"/>
    </reaction>
    <physiologicalReaction direction="left-to-right" evidence="5">
        <dbReference type="Rhea" id="RHEA:43053"/>
    </physiologicalReaction>
</comment>
<dbReference type="InterPro" id="IPR020845">
    <property type="entry name" value="AMP-binding_CS"/>
</dbReference>
<dbReference type="GO" id="GO:0016874">
    <property type="term" value="F:ligase activity"/>
    <property type="evidence" value="ECO:0007669"/>
    <property type="project" value="UniProtKB-KW"/>
</dbReference>
<keyword evidence="4" id="KW-0443">Lipid metabolism</keyword>
<evidence type="ECO:0000256" key="2">
    <source>
        <dbReference type="ARBA" id="ARBA00022598"/>
    </source>
</evidence>
<evidence type="ECO:0000256" key="3">
    <source>
        <dbReference type="ARBA" id="ARBA00022832"/>
    </source>
</evidence>
<dbReference type="InterPro" id="IPR045851">
    <property type="entry name" value="AMP-bd_C_sf"/>
</dbReference>
<protein>
    <recommendedName>
        <fullName evidence="7">3-methylmercaptopropionyl-CoA ligase</fullName>
        <ecNumber evidence="6">6.2.1.44</ecNumber>
    </recommendedName>
</protein>
<dbReference type="EC" id="6.2.1.44" evidence="6"/>
<dbReference type="InterPro" id="IPR042099">
    <property type="entry name" value="ANL_N_sf"/>
</dbReference>
<dbReference type="InterPro" id="IPR000873">
    <property type="entry name" value="AMP-dep_synth/lig_dom"/>
</dbReference>
<evidence type="ECO:0000256" key="7">
    <source>
        <dbReference type="ARBA" id="ARBA00067668"/>
    </source>
</evidence>
<proteinExistence type="inferred from homology"/>
<dbReference type="AlphaFoldDB" id="A0A246JR69"/>
<dbReference type="FunFam" id="3.30.300.30:FF:000008">
    <property type="entry name" value="2,3-dihydroxybenzoate-AMP ligase"/>
    <property type="match status" value="1"/>
</dbReference>